<comment type="caution">
    <text evidence="2">The sequence shown here is derived from an EMBL/GenBank/DDBJ whole genome shotgun (WGS) entry which is preliminary data.</text>
</comment>
<dbReference type="AlphaFoldDB" id="A0AAV7T7K8"/>
<keyword evidence="3" id="KW-1185">Reference proteome</keyword>
<sequence>MMRLSPQSNLLATRPAGCPAQKNGPLAERGAHLADVDTALAGGEAWLVILADILMARLERRLGVPGQGKTPCPLLQGTTWHTLTTSPSGKRHQCPGNLWRTRPGSSALESLSGGQGSLRAQSPPGGQK</sequence>
<organism evidence="2 3">
    <name type="scientific">Pleurodeles waltl</name>
    <name type="common">Iberian ribbed newt</name>
    <dbReference type="NCBI Taxonomy" id="8319"/>
    <lineage>
        <taxon>Eukaryota</taxon>
        <taxon>Metazoa</taxon>
        <taxon>Chordata</taxon>
        <taxon>Craniata</taxon>
        <taxon>Vertebrata</taxon>
        <taxon>Euteleostomi</taxon>
        <taxon>Amphibia</taxon>
        <taxon>Batrachia</taxon>
        <taxon>Caudata</taxon>
        <taxon>Salamandroidea</taxon>
        <taxon>Salamandridae</taxon>
        <taxon>Pleurodelinae</taxon>
        <taxon>Pleurodeles</taxon>
    </lineage>
</organism>
<accession>A0AAV7T7K8</accession>
<gene>
    <name evidence="2" type="ORF">NDU88_004349</name>
</gene>
<evidence type="ECO:0000256" key="1">
    <source>
        <dbReference type="SAM" id="MobiDB-lite"/>
    </source>
</evidence>
<dbReference type="Proteomes" id="UP001066276">
    <property type="component" value="Chromosome 4_1"/>
</dbReference>
<proteinExistence type="predicted"/>
<feature type="compositionally biased region" description="Polar residues" evidence="1">
    <location>
        <begin position="1"/>
        <end position="11"/>
    </location>
</feature>
<feature type="compositionally biased region" description="Polar residues" evidence="1">
    <location>
        <begin position="78"/>
        <end position="88"/>
    </location>
</feature>
<feature type="region of interest" description="Disordered" evidence="1">
    <location>
        <begin position="78"/>
        <end position="128"/>
    </location>
</feature>
<protein>
    <submittedName>
        <fullName evidence="2">Uncharacterized protein</fullName>
    </submittedName>
</protein>
<evidence type="ECO:0000313" key="2">
    <source>
        <dbReference type="EMBL" id="KAJ1172503.1"/>
    </source>
</evidence>
<feature type="region of interest" description="Disordered" evidence="1">
    <location>
        <begin position="1"/>
        <end position="25"/>
    </location>
</feature>
<evidence type="ECO:0000313" key="3">
    <source>
        <dbReference type="Proteomes" id="UP001066276"/>
    </source>
</evidence>
<name>A0AAV7T7K8_PLEWA</name>
<dbReference type="EMBL" id="JANPWB010000007">
    <property type="protein sequence ID" value="KAJ1172503.1"/>
    <property type="molecule type" value="Genomic_DNA"/>
</dbReference>
<reference evidence="2" key="1">
    <citation type="journal article" date="2022" name="bioRxiv">
        <title>Sequencing and chromosome-scale assembly of the giantPleurodeles waltlgenome.</title>
        <authorList>
            <person name="Brown T."/>
            <person name="Elewa A."/>
            <person name="Iarovenko S."/>
            <person name="Subramanian E."/>
            <person name="Araus A.J."/>
            <person name="Petzold A."/>
            <person name="Susuki M."/>
            <person name="Suzuki K.-i.T."/>
            <person name="Hayashi T."/>
            <person name="Toyoda A."/>
            <person name="Oliveira C."/>
            <person name="Osipova E."/>
            <person name="Leigh N.D."/>
            <person name="Simon A."/>
            <person name="Yun M.H."/>
        </authorList>
    </citation>
    <scope>NUCLEOTIDE SEQUENCE</scope>
    <source>
        <strain evidence="2">20211129_DDA</strain>
        <tissue evidence="2">Liver</tissue>
    </source>
</reference>